<dbReference type="PANTHER" id="PTHR22600:SF57">
    <property type="entry name" value="BETA-N-ACETYLHEXOSAMINIDASE"/>
    <property type="match status" value="1"/>
</dbReference>
<accession>A0AAV2ILR9</accession>
<dbReference type="Pfam" id="PF03173">
    <property type="entry name" value="CHB_HEX"/>
    <property type="match status" value="2"/>
</dbReference>
<dbReference type="InterPro" id="IPR025705">
    <property type="entry name" value="Beta_hexosaminidase_sua/sub"/>
</dbReference>
<dbReference type="Pfam" id="PF00728">
    <property type="entry name" value="Glyco_hydro_20"/>
    <property type="match status" value="2"/>
</dbReference>
<evidence type="ECO:0000259" key="10">
    <source>
        <dbReference type="SMART" id="SM01081"/>
    </source>
</evidence>
<evidence type="ECO:0000256" key="2">
    <source>
        <dbReference type="ARBA" id="ARBA00006285"/>
    </source>
</evidence>
<dbReference type="SUPFAM" id="SSF55545">
    <property type="entry name" value="beta-N-acetylhexosaminidase-like domain"/>
    <property type="match status" value="2"/>
</dbReference>
<gene>
    <name evidence="11" type="ORF">GSLYS_00019989001</name>
</gene>
<dbReference type="InterPro" id="IPR017853">
    <property type="entry name" value="GH"/>
</dbReference>
<name>A0AAV2ILR9_LYMST</name>
<dbReference type="EC" id="3.2.1.52" evidence="3"/>
<evidence type="ECO:0000256" key="6">
    <source>
        <dbReference type="ARBA" id="ARBA00030512"/>
    </source>
</evidence>
<evidence type="ECO:0000256" key="9">
    <source>
        <dbReference type="SAM" id="SignalP"/>
    </source>
</evidence>
<dbReference type="PANTHER" id="PTHR22600">
    <property type="entry name" value="BETA-HEXOSAMINIDASE"/>
    <property type="match status" value="1"/>
</dbReference>
<dbReference type="Gene3D" id="3.30.379.10">
    <property type="entry name" value="Chitobiase/beta-hexosaminidase domain 2-like"/>
    <property type="match status" value="2"/>
</dbReference>
<proteinExistence type="inferred from homology"/>
<keyword evidence="4" id="KW-0378">Hydrolase</keyword>
<dbReference type="GO" id="GO:0004563">
    <property type="term" value="F:beta-N-acetylhexosaminidase activity"/>
    <property type="evidence" value="ECO:0007669"/>
    <property type="project" value="UniProtKB-EC"/>
</dbReference>
<dbReference type="Gene3D" id="3.20.20.80">
    <property type="entry name" value="Glycosidases"/>
    <property type="match status" value="2"/>
</dbReference>
<evidence type="ECO:0000256" key="7">
    <source>
        <dbReference type="ARBA" id="ARBA00033000"/>
    </source>
</evidence>
<evidence type="ECO:0000256" key="3">
    <source>
        <dbReference type="ARBA" id="ARBA00012663"/>
    </source>
</evidence>
<dbReference type="InterPro" id="IPR015883">
    <property type="entry name" value="Glyco_hydro_20_cat"/>
</dbReference>
<evidence type="ECO:0000256" key="1">
    <source>
        <dbReference type="ARBA" id="ARBA00001231"/>
    </source>
</evidence>
<sequence length="1752" mass="198040">MGLFGILLLFCICTGAPMLTQDELNQTADGLRVTWTVLTNTREVERFEVEVTLENWASIEILSYGSWKIYFNCIFLIEPDALRDGKKTAELKGQGLKVTHVQGSFFYLEPTTSFIPLKPGGKRKINFKVKYWSVARTDVMPNWYIAAPGLEPVPIASTQGEPLSFVADYATPGQWKRYDYDYYNPYTAQERYDRNYIPHAADDSEIRLVPKPTSVKMDSSRRLAVDRTWFISFTGPLSEEATYLGDFLNLGTGQILPASQRPGPNVISLRTARGELPASPAGSSMSNDTYKIEINANTKRITLVGASPSGVFYAVVSLINLLGDNFELPEGVVLDSPRFEYRGLMLDIARNFHSKDEIIEIIELMSRYKLNKLHLHLTDDEGWRLEIPALPELTELGSQRCHDVTETRCLLPQLGSGPDNSTAYGSGYLTTRDYLDILQRANQRHVTVIPEVDMPGHARAAIKAMELRRKRNDESGAGEEGIKTYLTDVNDTSSYTTPQMFSDNAVNPCLESTYTFVKIVLDEILELHQQASQPLTMFHMGGDEVGPGAWVNSSACKSLKSAGLLMGGSPKSHFFQRVSNLSAERGLSLAAWEDGLMEEGNNPFNLTKTPSKIVYAYTWDNVWEWGTVPRTYTLANRGYKVVMAHGSHLYFDHPYEPDPEERGYYWATRFSDTRKAFSYNARRFYDNILTRRSGQPITDEEMCGGNNVNCPPLVNSDNIAGMEATLFSETTRTRDQLHDRLFPRLLAVAERAWHEADWERLPKGPERDETFLEDWFSFVRAVGHRELKRLDVAGVTYRIPPPGAKVEHGLLLVTPLFPGLRVHYSYDGLQWRDASGPTVSVLDHKYLIWLRTVTADEKRYSRTIVLHPSQPLPAVNQPIIDYISQNLTIQFTVVDNYLKYGEQYFETNVQLTNEGNITIPEGNWRIYFPSVNTVEPEYLLEGQDYVDRKLKMTIDHVSGYLYSLGPESGFTGLEPWNDVNLTFRISNWCVSRYEQMPRWYVSAPGMRARDVVSTVGEDVHYVTPFTRKEQLRRFTEDQFDPWTPGARYDRNKNLEVTPLPAQPVLPTPLNYTHVGGGGLFNLLDGPVTIVYEESTLARVAEMLKDMLETFVSGINLSIEGDPPTARYIRIQLGDVTGSGSNPEAYRIKVNPETNVVDITAPTTHGAFYGAVTLLHMALKNSPAGSLPSCELTDWPRFPYRGMHLDTGRNFMEKATVLKLLDVMAIYKLNKLHFHLSDDEGWRLEIPGLEELTQIGSRRCHDLEERECVMSTLGSGAGTDNSGTGYYTVGQYKEILTYARDRHVEVIPEFDTPGHAHAAIVAMKNRKRKLENMGNSSEANLYLLHDERDHSHYFSVQTYTDNAVNPCIESTYRFIEEVYQQVKEMHRTIQPLKVFHFGGDEVAKGAWVNSSACAQLLRSGVNLKREFTRRVAEITKDVTLGAWEDGLMDHESLPWNRSLLANEDVIAQAWQNVWEWGAASRAYNLANLGYKVVFSPVTHLYLDHPQEPSPEESGFYWGTRYTDAYKTFSFMPDHYYLNADIMRSGEKITLDEICNEDMSGCPPLTKPENIIGLQGQLWSEIVRTPQQLDYMVFPRLLSLAERAWHKGSWEGKEKAFRDKEIKPDWARFANSVGSVDLAILDKLDVSYRVPPPGARQTGDTISTNVEFPGLKVQYRLSSESSWSVLGAAKTFKEGEDVFLRTLSPDGERHSSEVKVTMVKVTSPSTNKGNGGDVPVVSTMLLLLSLCLQAKYFS</sequence>
<evidence type="ECO:0000256" key="5">
    <source>
        <dbReference type="ARBA" id="ARBA00023295"/>
    </source>
</evidence>
<dbReference type="Pfam" id="PF02838">
    <property type="entry name" value="Glyco_hydro_20b"/>
    <property type="match status" value="2"/>
</dbReference>
<dbReference type="SUPFAM" id="SSF81296">
    <property type="entry name" value="E set domains"/>
    <property type="match status" value="2"/>
</dbReference>
<dbReference type="GO" id="GO:0030247">
    <property type="term" value="F:polysaccharide binding"/>
    <property type="evidence" value="ECO:0007669"/>
    <property type="project" value="InterPro"/>
</dbReference>
<evidence type="ECO:0000313" key="12">
    <source>
        <dbReference type="Proteomes" id="UP001497497"/>
    </source>
</evidence>
<keyword evidence="5" id="KW-0326">Glycosidase</keyword>
<dbReference type="InterPro" id="IPR029018">
    <property type="entry name" value="Hex-like_dom2"/>
</dbReference>
<comment type="catalytic activity">
    <reaction evidence="1">
        <text>Hydrolysis of terminal non-reducing N-acetyl-D-hexosamine residues in N-acetyl-beta-D-hexosaminides.</text>
        <dbReference type="EC" id="3.2.1.52"/>
    </reaction>
</comment>
<feature type="domain" description="Chitobiase/beta-hexosaminidases N-terminal" evidence="10">
    <location>
        <begin position="885"/>
        <end position="1046"/>
    </location>
</feature>
<feature type="signal peptide" evidence="9">
    <location>
        <begin position="1"/>
        <end position="15"/>
    </location>
</feature>
<dbReference type="InterPro" id="IPR014756">
    <property type="entry name" value="Ig_E-set"/>
</dbReference>
<dbReference type="EMBL" id="CAXITT010000834">
    <property type="protein sequence ID" value="CAL1546612.1"/>
    <property type="molecule type" value="Genomic_DNA"/>
</dbReference>
<feature type="chain" id="PRO_5043427312" description="beta-N-acetylhexosaminidase" evidence="9">
    <location>
        <begin position="16"/>
        <end position="1752"/>
    </location>
</feature>
<feature type="domain" description="Chitobiase/beta-hexosaminidases N-terminal" evidence="10">
    <location>
        <begin position="29"/>
        <end position="190"/>
    </location>
</feature>
<dbReference type="Gene3D" id="2.60.40.290">
    <property type="match status" value="2"/>
</dbReference>
<reference evidence="11 12" key="1">
    <citation type="submission" date="2024-04" db="EMBL/GenBank/DDBJ databases">
        <authorList>
            <consortium name="Genoscope - CEA"/>
            <person name="William W."/>
        </authorList>
    </citation>
    <scope>NUCLEOTIDE SEQUENCE [LARGE SCALE GENOMIC DNA]</scope>
</reference>
<keyword evidence="9" id="KW-0732">Signal</keyword>
<organism evidence="11 12">
    <name type="scientific">Lymnaea stagnalis</name>
    <name type="common">Great pond snail</name>
    <name type="synonym">Helix stagnalis</name>
    <dbReference type="NCBI Taxonomy" id="6523"/>
    <lineage>
        <taxon>Eukaryota</taxon>
        <taxon>Metazoa</taxon>
        <taxon>Spiralia</taxon>
        <taxon>Lophotrochozoa</taxon>
        <taxon>Mollusca</taxon>
        <taxon>Gastropoda</taxon>
        <taxon>Heterobranchia</taxon>
        <taxon>Euthyneura</taxon>
        <taxon>Panpulmonata</taxon>
        <taxon>Hygrophila</taxon>
        <taxon>Lymnaeoidea</taxon>
        <taxon>Lymnaeidae</taxon>
        <taxon>Lymnaea</taxon>
    </lineage>
</organism>
<dbReference type="GO" id="GO:0016020">
    <property type="term" value="C:membrane"/>
    <property type="evidence" value="ECO:0007669"/>
    <property type="project" value="TreeGrafter"/>
</dbReference>
<dbReference type="SUPFAM" id="SSF51445">
    <property type="entry name" value="(Trans)glycosidases"/>
    <property type="match status" value="2"/>
</dbReference>
<keyword evidence="12" id="KW-1185">Reference proteome</keyword>
<dbReference type="GO" id="GO:0030203">
    <property type="term" value="P:glycosaminoglycan metabolic process"/>
    <property type="evidence" value="ECO:0007669"/>
    <property type="project" value="TreeGrafter"/>
</dbReference>
<dbReference type="GO" id="GO:0005975">
    <property type="term" value="P:carbohydrate metabolic process"/>
    <property type="evidence" value="ECO:0007669"/>
    <property type="project" value="InterPro"/>
</dbReference>
<dbReference type="InterPro" id="IPR008965">
    <property type="entry name" value="CBM2/CBM3_carb-bd_dom_sf"/>
</dbReference>
<dbReference type="Gene3D" id="2.60.40.10">
    <property type="entry name" value="Immunoglobulins"/>
    <property type="match status" value="2"/>
</dbReference>
<dbReference type="PRINTS" id="PR00738">
    <property type="entry name" value="GLHYDRLASE20"/>
</dbReference>
<comment type="caution">
    <text evidence="11">The sequence shown here is derived from an EMBL/GenBank/DDBJ whole genome shotgun (WGS) entry which is preliminary data.</text>
</comment>
<dbReference type="SUPFAM" id="SSF49384">
    <property type="entry name" value="Carbohydrate-binding domain"/>
    <property type="match status" value="2"/>
</dbReference>
<dbReference type="InterPro" id="IPR015882">
    <property type="entry name" value="HEX_bac_N"/>
</dbReference>
<feature type="active site" description="Proton donor" evidence="8">
    <location>
        <position position="1400"/>
    </location>
</feature>
<dbReference type="InterPro" id="IPR004866">
    <property type="entry name" value="CHB/HEX_N_dom"/>
</dbReference>
<evidence type="ECO:0000256" key="8">
    <source>
        <dbReference type="PIRSR" id="PIRSR625705-1"/>
    </source>
</evidence>
<dbReference type="SMART" id="SM01081">
    <property type="entry name" value="CHB_HEX"/>
    <property type="match status" value="2"/>
</dbReference>
<dbReference type="Proteomes" id="UP001497497">
    <property type="component" value="Unassembled WGS sequence"/>
</dbReference>
<evidence type="ECO:0000313" key="11">
    <source>
        <dbReference type="EMBL" id="CAL1546612.1"/>
    </source>
</evidence>
<dbReference type="InterPro" id="IPR012291">
    <property type="entry name" value="CBM2_carb-bd_dom_sf"/>
</dbReference>
<dbReference type="InterPro" id="IPR013783">
    <property type="entry name" value="Ig-like_fold"/>
</dbReference>
<evidence type="ECO:0000256" key="4">
    <source>
        <dbReference type="ARBA" id="ARBA00022801"/>
    </source>
</evidence>
<comment type="similarity">
    <text evidence="2">Belongs to the glycosyl hydrolase 20 family.</text>
</comment>
<dbReference type="Pfam" id="PF03174">
    <property type="entry name" value="CHB_HEX_C"/>
    <property type="match status" value="2"/>
</dbReference>
<dbReference type="CDD" id="cd02847">
    <property type="entry name" value="E_set_Chitobiase_C"/>
    <property type="match status" value="1"/>
</dbReference>
<dbReference type="InterPro" id="IPR004867">
    <property type="entry name" value="CHB_C_dom"/>
</dbReference>
<protein>
    <recommendedName>
        <fullName evidence="3">beta-N-acetylhexosaminidase</fullName>
        <ecNumber evidence="3">3.2.1.52</ecNumber>
    </recommendedName>
    <alternativeName>
        <fullName evidence="6">Beta-N-acetylhexosaminidase</fullName>
    </alternativeName>
    <alternativeName>
        <fullName evidence="7">N-acetyl-beta-glucosaminidase</fullName>
    </alternativeName>
</protein>